<keyword evidence="3" id="KW-0645">Protease</keyword>
<accession>A0A4R3KHN4</accession>
<feature type="transmembrane region" description="Helical" evidence="1">
    <location>
        <begin position="156"/>
        <end position="189"/>
    </location>
</feature>
<dbReference type="RefSeq" id="WP_132378307.1">
    <property type="nucleotide sequence ID" value="NZ_DAISRC010000038.1"/>
</dbReference>
<keyword evidence="1" id="KW-1133">Transmembrane helix</keyword>
<name>A0A4R3KHN4_9FIRM</name>
<organism evidence="3 4">
    <name type="scientific">Muricomes intestini</name>
    <dbReference type="NCBI Taxonomy" id="1796634"/>
    <lineage>
        <taxon>Bacteria</taxon>
        <taxon>Bacillati</taxon>
        <taxon>Bacillota</taxon>
        <taxon>Clostridia</taxon>
        <taxon>Lachnospirales</taxon>
        <taxon>Lachnospiraceae</taxon>
        <taxon>Muricomes</taxon>
    </lineage>
</organism>
<evidence type="ECO:0000313" key="4">
    <source>
        <dbReference type="Proteomes" id="UP000295726"/>
    </source>
</evidence>
<evidence type="ECO:0000256" key="1">
    <source>
        <dbReference type="SAM" id="Phobius"/>
    </source>
</evidence>
<dbReference type="GO" id="GO:0006508">
    <property type="term" value="P:proteolysis"/>
    <property type="evidence" value="ECO:0007669"/>
    <property type="project" value="UniProtKB-KW"/>
</dbReference>
<feature type="transmembrane region" description="Helical" evidence="1">
    <location>
        <begin position="80"/>
        <end position="101"/>
    </location>
</feature>
<sequence>MYKDYKQIKFWQGLLVVVLAAVIIFIIAPVFLAPIGMYGTLLAEWMMLAVTLGLVMAFGHRPGDLLPLKKPSGAGVFGTLLMWVGAYLVEMTLILVLSIFFPEDILDVNAGLSQAMVDIPFLAAFLIIAVTPAICEEVVFRGVFLKSLNSREHKWMAILICGIIFGLFHGNVFRFIPTAIGGAVMAYILLESENMFYNCFFHFINNLLPVLLLFSMKNIYKNMEMWNGQGYQPMPAASAGVYMMMCAAAPSCLYIGNYLLHSKTPGYRDKLFPRGKQAPAIILVVISSTLFLAGVGLTLYGIVTMPMP</sequence>
<dbReference type="PANTHER" id="PTHR43592:SF15">
    <property type="entry name" value="CAAX AMINO TERMINAL PROTEASE FAMILY PROTEIN"/>
    <property type="match status" value="1"/>
</dbReference>
<comment type="caution">
    <text evidence="3">The sequence shown here is derived from an EMBL/GenBank/DDBJ whole genome shotgun (WGS) entry which is preliminary data.</text>
</comment>
<dbReference type="AlphaFoldDB" id="A0A4R3KHN4"/>
<evidence type="ECO:0000259" key="2">
    <source>
        <dbReference type="Pfam" id="PF02517"/>
    </source>
</evidence>
<evidence type="ECO:0000313" key="3">
    <source>
        <dbReference type="EMBL" id="TCS82181.1"/>
    </source>
</evidence>
<dbReference type="Pfam" id="PF02517">
    <property type="entry name" value="Rce1-like"/>
    <property type="match status" value="1"/>
</dbReference>
<feature type="transmembrane region" description="Helical" evidence="1">
    <location>
        <begin position="195"/>
        <end position="215"/>
    </location>
</feature>
<feature type="transmembrane region" description="Helical" evidence="1">
    <location>
        <begin position="38"/>
        <end position="59"/>
    </location>
</feature>
<dbReference type="PANTHER" id="PTHR43592">
    <property type="entry name" value="CAAX AMINO TERMINAL PROTEASE"/>
    <property type="match status" value="1"/>
</dbReference>
<keyword evidence="1" id="KW-0472">Membrane</keyword>
<feature type="transmembrane region" description="Helical" evidence="1">
    <location>
        <begin position="121"/>
        <end position="144"/>
    </location>
</feature>
<feature type="transmembrane region" description="Helical" evidence="1">
    <location>
        <begin position="280"/>
        <end position="303"/>
    </location>
</feature>
<dbReference type="GO" id="GO:0080120">
    <property type="term" value="P:CAAX-box protein maturation"/>
    <property type="evidence" value="ECO:0007669"/>
    <property type="project" value="UniProtKB-ARBA"/>
</dbReference>
<dbReference type="GO" id="GO:0004175">
    <property type="term" value="F:endopeptidase activity"/>
    <property type="evidence" value="ECO:0007669"/>
    <property type="project" value="UniProtKB-ARBA"/>
</dbReference>
<keyword evidence="1" id="KW-0812">Transmembrane</keyword>
<keyword evidence="4" id="KW-1185">Reference proteome</keyword>
<feature type="transmembrane region" description="Helical" evidence="1">
    <location>
        <begin position="12"/>
        <end position="32"/>
    </location>
</feature>
<reference evidence="3 4" key="1">
    <citation type="submission" date="2019-03" db="EMBL/GenBank/DDBJ databases">
        <title>Genomic Encyclopedia of Type Strains, Phase IV (KMG-IV): sequencing the most valuable type-strain genomes for metagenomic binning, comparative biology and taxonomic classification.</title>
        <authorList>
            <person name="Goeker M."/>
        </authorList>
    </citation>
    <scope>NUCLEOTIDE SEQUENCE [LARGE SCALE GENOMIC DNA]</scope>
    <source>
        <strain evidence="3 4">DSM 29489</strain>
    </source>
</reference>
<dbReference type="OrthoDB" id="2035856at2"/>
<protein>
    <submittedName>
        <fullName evidence="3">Membrane protease YdiL (CAAX protease family)</fullName>
    </submittedName>
</protein>
<feature type="domain" description="CAAX prenyl protease 2/Lysostaphin resistance protein A-like" evidence="2">
    <location>
        <begin position="121"/>
        <end position="208"/>
    </location>
</feature>
<keyword evidence="3" id="KW-0378">Hydrolase</keyword>
<gene>
    <name evidence="3" type="ORF">EDD59_10244</name>
</gene>
<feature type="transmembrane region" description="Helical" evidence="1">
    <location>
        <begin position="236"/>
        <end position="260"/>
    </location>
</feature>
<proteinExistence type="predicted"/>
<dbReference type="EMBL" id="SLZZ01000002">
    <property type="protein sequence ID" value="TCS82181.1"/>
    <property type="molecule type" value="Genomic_DNA"/>
</dbReference>
<dbReference type="Proteomes" id="UP000295726">
    <property type="component" value="Unassembled WGS sequence"/>
</dbReference>
<dbReference type="InterPro" id="IPR003675">
    <property type="entry name" value="Rce1/LyrA-like_dom"/>
</dbReference>